<reference evidence="1" key="1">
    <citation type="submission" date="2023-01" db="EMBL/GenBank/DDBJ databases">
        <title>Whole-genome sequence of Pseudomonas putida NBRC 14671.</title>
        <authorList>
            <person name="Morohoshi T."/>
            <person name="Someya N."/>
        </authorList>
    </citation>
    <scope>NUCLEOTIDE SEQUENCE</scope>
    <source>
        <strain evidence="1">NBRC 14671</strain>
    </source>
</reference>
<comment type="caution">
    <text evidence="1">The sequence shown here is derived from an EMBL/GenBank/DDBJ whole genome shotgun (WGS) entry which is preliminary data.</text>
</comment>
<evidence type="ECO:0000313" key="1">
    <source>
        <dbReference type="EMBL" id="GLO36225.1"/>
    </source>
</evidence>
<organism evidence="1 2">
    <name type="scientific">Pseudomonas putida</name>
    <name type="common">Arthrobacter siderocapsulatus</name>
    <dbReference type="NCBI Taxonomy" id="303"/>
    <lineage>
        <taxon>Bacteria</taxon>
        <taxon>Pseudomonadati</taxon>
        <taxon>Pseudomonadota</taxon>
        <taxon>Gammaproteobacteria</taxon>
        <taxon>Pseudomonadales</taxon>
        <taxon>Pseudomonadaceae</taxon>
        <taxon>Pseudomonas</taxon>
    </lineage>
</organism>
<dbReference type="EMBL" id="BSKJ01000006">
    <property type="protein sequence ID" value="GLO36225.1"/>
    <property type="molecule type" value="Genomic_DNA"/>
</dbReference>
<dbReference type="AlphaFoldDB" id="A0AA37R9X0"/>
<sequence>MKRLLLLVLLGLVFWAWHERQALADFPGILSAYSAKEYCSCRFVMGFEQAYCQGYVKQWLPLSLLEENTPQRQVTAEGLGRCNQAAWQGPREGCRLLP</sequence>
<evidence type="ECO:0008006" key="3">
    <source>
        <dbReference type="Google" id="ProtNLM"/>
    </source>
</evidence>
<name>A0AA37R9X0_PSEPU</name>
<dbReference type="RefSeq" id="WP_284354401.1">
    <property type="nucleotide sequence ID" value="NZ_BSKF01000004.1"/>
</dbReference>
<protein>
    <recommendedName>
        <fullName evidence="3">Amidase</fullName>
    </recommendedName>
</protein>
<dbReference type="Proteomes" id="UP001161257">
    <property type="component" value="Unassembled WGS sequence"/>
</dbReference>
<proteinExistence type="predicted"/>
<accession>A0AA37R9X0</accession>
<gene>
    <name evidence="1" type="ORF">PPUN14671_30600</name>
</gene>
<evidence type="ECO:0000313" key="2">
    <source>
        <dbReference type="Proteomes" id="UP001161257"/>
    </source>
</evidence>